<name>A0ABX0H0N9_9ACTN</name>
<feature type="transmembrane region" description="Helical" evidence="2">
    <location>
        <begin position="359"/>
        <end position="381"/>
    </location>
</feature>
<evidence type="ECO:0000256" key="1">
    <source>
        <dbReference type="SAM" id="MobiDB-lite"/>
    </source>
</evidence>
<dbReference type="RefSeq" id="WP_166284093.1">
    <property type="nucleotide sequence ID" value="NZ_JAANNP010000039.1"/>
</dbReference>
<dbReference type="EMBL" id="JAANNP010000039">
    <property type="protein sequence ID" value="NHC15594.1"/>
    <property type="molecule type" value="Genomic_DNA"/>
</dbReference>
<keyword evidence="2" id="KW-0812">Transmembrane</keyword>
<sequence length="570" mass="58565">MTATTRVLPQDQGLASLGPAAPTTTPAPAVRVGLEMHPDSDGERWIVADVTTGRQWRVNAFAGKLLVLLDGAHDVPAIAEELGLDPAVVAQAVGRFAQMGLLDTPAEPHAVPAQERRTTASATHVGGKPKRWRYRPPGVVELTLMDPRRLLDRLAPVVRLLSTPAAQVLVALVSLAGVLALLLSLPALGAELGRPATLPVVGAALALVIGATMAHELAHAGSLTHAGRRVPRLGFMLMYGSPAMFCDVSEAWRLPPRRRVLVALAGARVHLFVAGVAGTVVATAGPGGLRQVAAMAAAGNLTMAFVNLCPFVKFDGYIALIGGLDAPNLRAKCIGELNDIVARVVFGGRRETTTTARRLAFGLACAVTGPLLLLVALLSYAPSVLAVLGPLGGGLVLLVAVVVAAEVLRRLSLRDRRAASTGAGIARRAAGWAGLAAVAVAALMWARVPLQTSTVYAVVDGRAVAVLPATGEDAFADGASVQLHRAGIVTSPVVATGTVCGPAESAQVPVEAGSPVSGGVHLSIERRVVPLCTTGDVSAADGRVSAEPESVSLADWAQARILDPAIAQLP</sequence>
<keyword evidence="2" id="KW-0472">Membrane</keyword>
<keyword evidence="2" id="KW-1133">Transmembrane helix</keyword>
<evidence type="ECO:0000313" key="3">
    <source>
        <dbReference type="EMBL" id="NHC15594.1"/>
    </source>
</evidence>
<accession>A0ABX0H0N9</accession>
<feature type="transmembrane region" description="Helical" evidence="2">
    <location>
        <begin position="168"/>
        <end position="188"/>
    </location>
</feature>
<evidence type="ECO:0000256" key="2">
    <source>
        <dbReference type="SAM" id="Phobius"/>
    </source>
</evidence>
<feature type="transmembrane region" description="Helical" evidence="2">
    <location>
        <begin position="260"/>
        <end position="285"/>
    </location>
</feature>
<proteinExistence type="predicted"/>
<feature type="transmembrane region" description="Helical" evidence="2">
    <location>
        <begin position="429"/>
        <end position="446"/>
    </location>
</feature>
<feature type="transmembrane region" description="Helical" evidence="2">
    <location>
        <begin position="387"/>
        <end position="408"/>
    </location>
</feature>
<keyword evidence="4" id="KW-1185">Reference proteome</keyword>
<feature type="region of interest" description="Disordered" evidence="1">
    <location>
        <begin position="110"/>
        <end position="129"/>
    </location>
</feature>
<organism evidence="3 4">
    <name type="scientific">Motilibacter deserti</name>
    <dbReference type="NCBI Taxonomy" id="2714956"/>
    <lineage>
        <taxon>Bacteria</taxon>
        <taxon>Bacillati</taxon>
        <taxon>Actinomycetota</taxon>
        <taxon>Actinomycetes</taxon>
        <taxon>Motilibacterales</taxon>
        <taxon>Motilibacteraceae</taxon>
        <taxon>Motilibacter</taxon>
    </lineage>
</organism>
<evidence type="ECO:0000313" key="4">
    <source>
        <dbReference type="Proteomes" id="UP000800981"/>
    </source>
</evidence>
<protein>
    <submittedName>
        <fullName evidence="3">M50 family metallopeptidase</fullName>
    </submittedName>
</protein>
<gene>
    <name evidence="3" type="ORF">G9H71_17575</name>
</gene>
<feature type="transmembrane region" description="Helical" evidence="2">
    <location>
        <begin position="200"/>
        <end position="218"/>
    </location>
</feature>
<feature type="region of interest" description="Disordered" evidence="1">
    <location>
        <begin position="1"/>
        <end position="26"/>
    </location>
</feature>
<dbReference type="Proteomes" id="UP000800981">
    <property type="component" value="Unassembled WGS sequence"/>
</dbReference>
<comment type="caution">
    <text evidence="3">The sequence shown here is derived from an EMBL/GenBank/DDBJ whole genome shotgun (WGS) entry which is preliminary data.</text>
</comment>
<reference evidence="3 4" key="1">
    <citation type="submission" date="2020-03" db="EMBL/GenBank/DDBJ databases">
        <title>Two novel Motilibacter sp.</title>
        <authorList>
            <person name="Liu S."/>
        </authorList>
    </citation>
    <scope>NUCLEOTIDE SEQUENCE [LARGE SCALE GENOMIC DNA]</scope>
    <source>
        <strain evidence="3 4">E257</strain>
    </source>
</reference>
<feature type="transmembrane region" description="Helical" evidence="2">
    <location>
        <begin position="291"/>
        <end position="312"/>
    </location>
</feature>